<feature type="region of interest" description="Disordered" evidence="1">
    <location>
        <begin position="1"/>
        <end position="109"/>
    </location>
</feature>
<sequence length="839" mass="92082">MNSHTQQPIFPKVPEDDPASSPSSESQHWSPMANMFHYPTHSEPEGDYFSGPHTRRQGLKPRRSRPTLSPKPDHIRESTTNSQGKNSSRTKTNGSTSRSRHTSSAASAQALLVVTNEELKRRIATLESEQSMAVGMFSELVSERNSLQAALNDANTKIKLYEIQYEAARREIRTASEVIKRLEDQKSEAEAEATRQRKKARDLQTEKSVRAGWDQGYQDGFEEAYQHVQSRISHVDVLDGQSNAGLFSRIRRMRDRSSDRANRRSGTSKSQSDSNNGDDDFPAPRVASPGGQPSRHRVDSRPQSPPEPVRPPSARPPSAPSYSRPSSQGRSKTPVPRNSEIFPTNNSSPESIHPIMPGQHDENETLHPLPLYHAPEAPAFGQSVLSNLEDSISTGARPPEAVMVTTPPQEEMQPDRGDSESRGRQMDLRRDRKLRSRMPSKASTRISEYDLVSPPRQSGTGSRSNAQRVTSQYGYNPAAADKSDGTYGTSGRSVEEWRDRVPSQDNPRGTIPTLSPPQTSPPSRTKTPNQDQHTITPFLSFTSSIPRSTSLRSPRVSGGPRQPRGTVKPAPVSNSPPTFQAAVPGDNRAIPGSKTIANSPKQEYHQIDSMNEQSGRPVASSSRQPVTSSSPPYEPPAGTARTKTPLSWFRKQLKRSYSSPGVPINIEVEPPSQSPTDSGPRTTLHNPMLLSPEQTPAALPNEIVAEATRGVSVLGPSETPVPRSITITLPDNELPLGFVPTTPIIPTSNTPEPHLTSSSIPRHDNVIQSRTPEPQIFSPVPNNPALSDPFTMSPIPRAGTAPGERPVDQTKSPRSRAFSFTRWASPRLDRPISIFSDDH</sequence>
<gene>
    <name evidence="2" type="ORF">VKT23_003699</name>
</gene>
<comment type="caution">
    <text evidence="2">The sequence shown here is derived from an EMBL/GenBank/DDBJ whole genome shotgun (WGS) entry which is preliminary data.</text>
</comment>
<feature type="compositionally biased region" description="Basic residues" evidence="1">
    <location>
        <begin position="53"/>
        <end position="65"/>
    </location>
</feature>
<dbReference type="EMBL" id="JBANRG010000003">
    <property type="protein sequence ID" value="KAK7469210.1"/>
    <property type="molecule type" value="Genomic_DNA"/>
</dbReference>
<feature type="compositionally biased region" description="Pro residues" evidence="1">
    <location>
        <begin position="303"/>
        <end position="319"/>
    </location>
</feature>
<accession>A0ABR1JYF7</accession>
<evidence type="ECO:0000256" key="1">
    <source>
        <dbReference type="SAM" id="MobiDB-lite"/>
    </source>
</evidence>
<evidence type="ECO:0000313" key="2">
    <source>
        <dbReference type="EMBL" id="KAK7469210.1"/>
    </source>
</evidence>
<feature type="compositionally biased region" description="Basic and acidic residues" evidence="1">
    <location>
        <begin position="413"/>
        <end position="430"/>
    </location>
</feature>
<dbReference type="Proteomes" id="UP001498398">
    <property type="component" value="Unassembled WGS sequence"/>
</dbReference>
<proteinExistence type="predicted"/>
<feature type="compositionally biased region" description="Polar residues" evidence="1">
    <location>
        <begin position="674"/>
        <end position="685"/>
    </location>
</feature>
<evidence type="ECO:0000313" key="3">
    <source>
        <dbReference type="Proteomes" id="UP001498398"/>
    </source>
</evidence>
<name>A0ABR1JYF7_9AGAR</name>
<feature type="region of interest" description="Disordered" evidence="1">
    <location>
        <begin position="772"/>
        <end position="818"/>
    </location>
</feature>
<reference evidence="2 3" key="1">
    <citation type="submission" date="2024-01" db="EMBL/GenBank/DDBJ databases">
        <title>A draft genome for the cacao thread blight pathogen Marasmiellus scandens.</title>
        <authorList>
            <person name="Baruah I.K."/>
            <person name="Leung J."/>
            <person name="Bukari Y."/>
            <person name="Amoako-Attah I."/>
            <person name="Meinhardt L.W."/>
            <person name="Bailey B.A."/>
            <person name="Cohen S.P."/>
        </authorList>
    </citation>
    <scope>NUCLEOTIDE SEQUENCE [LARGE SCALE GENOMIC DNA]</scope>
    <source>
        <strain evidence="2 3">GH-19</strain>
    </source>
</reference>
<protein>
    <submittedName>
        <fullName evidence="2">Uncharacterized protein</fullName>
    </submittedName>
</protein>
<feature type="compositionally biased region" description="Polar residues" evidence="1">
    <location>
        <begin position="78"/>
        <end position="94"/>
    </location>
</feature>
<feature type="compositionally biased region" description="Low complexity" evidence="1">
    <location>
        <begin position="620"/>
        <end position="631"/>
    </location>
</feature>
<feature type="compositionally biased region" description="Polar residues" evidence="1">
    <location>
        <begin position="383"/>
        <end position="394"/>
    </location>
</feature>
<keyword evidence="3" id="KW-1185">Reference proteome</keyword>
<feature type="compositionally biased region" description="Polar residues" evidence="1">
    <location>
        <begin position="455"/>
        <end position="474"/>
    </location>
</feature>
<feature type="region of interest" description="Disordered" evidence="1">
    <location>
        <begin position="248"/>
        <end position="701"/>
    </location>
</feature>
<feature type="compositionally biased region" description="Polar residues" evidence="1">
    <location>
        <begin position="529"/>
        <end position="552"/>
    </location>
</feature>
<feature type="compositionally biased region" description="Basic and acidic residues" evidence="1">
    <location>
        <begin position="493"/>
        <end position="502"/>
    </location>
</feature>
<feature type="region of interest" description="Disordered" evidence="1">
    <location>
        <begin position="183"/>
        <end position="207"/>
    </location>
</feature>
<organism evidence="2 3">
    <name type="scientific">Marasmiellus scandens</name>
    <dbReference type="NCBI Taxonomy" id="2682957"/>
    <lineage>
        <taxon>Eukaryota</taxon>
        <taxon>Fungi</taxon>
        <taxon>Dikarya</taxon>
        <taxon>Basidiomycota</taxon>
        <taxon>Agaricomycotina</taxon>
        <taxon>Agaricomycetes</taxon>
        <taxon>Agaricomycetidae</taxon>
        <taxon>Agaricales</taxon>
        <taxon>Marasmiineae</taxon>
        <taxon>Omphalotaceae</taxon>
        <taxon>Marasmiellus</taxon>
    </lineage>
</organism>
<feature type="compositionally biased region" description="Polar residues" evidence="1">
    <location>
        <begin position="341"/>
        <end position="350"/>
    </location>
</feature>